<dbReference type="PANTHER" id="PTHR14218">
    <property type="entry name" value="PROTEASE S8 TRIPEPTIDYL PEPTIDASE I CLN2"/>
    <property type="match status" value="1"/>
</dbReference>
<evidence type="ECO:0000313" key="10">
    <source>
        <dbReference type="EMBL" id="QSO46295.1"/>
    </source>
</evidence>
<evidence type="ECO:0000256" key="3">
    <source>
        <dbReference type="ARBA" id="ARBA00022723"/>
    </source>
</evidence>
<keyword evidence="2" id="KW-0645">Protease</keyword>
<evidence type="ECO:0000256" key="1">
    <source>
        <dbReference type="ARBA" id="ARBA00001913"/>
    </source>
</evidence>
<keyword evidence="11" id="KW-1185">Reference proteome</keyword>
<proteinExistence type="predicted"/>
<protein>
    <submittedName>
        <fullName evidence="10">S8/S53 family peptidase</fullName>
    </submittedName>
</protein>
<dbReference type="InterPro" id="IPR050819">
    <property type="entry name" value="Tripeptidyl-peptidase_I"/>
</dbReference>
<dbReference type="GO" id="GO:0004252">
    <property type="term" value="F:serine-type endopeptidase activity"/>
    <property type="evidence" value="ECO:0007669"/>
    <property type="project" value="InterPro"/>
</dbReference>
<comment type="cofactor">
    <cofactor evidence="1">
        <name>Ca(2+)</name>
        <dbReference type="ChEBI" id="CHEBI:29108"/>
    </cofactor>
</comment>
<dbReference type="InterPro" id="IPR036852">
    <property type="entry name" value="Peptidase_S8/S53_dom_sf"/>
</dbReference>
<dbReference type="CDD" id="cd11377">
    <property type="entry name" value="Pro-peptidase_S53"/>
    <property type="match status" value="1"/>
</dbReference>
<dbReference type="PANTHER" id="PTHR14218:SF15">
    <property type="entry name" value="TRIPEPTIDYL-PEPTIDASE 1"/>
    <property type="match status" value="1"/>
</dbReference>
<keyword evidence="6" id="KW-0106">Calcium</keyword>
<dbReference type="GO" id="GO:0006508">
    <property type="term" value="P:proteolysis"/>
    <property type="evidence" value="ECO:0007669"/>
    <property type="project" value="UniProtKB-KW"/>
</dbReference>
<dbReference type="EMBL" id="CP071182">
    <property type="protein sequence ID" value="QSO46295.1"/>
    <property type="molecule type" value="Genomic_DNA"/>
</dbReference>
<dbReference type="SMART" id="SM00944">
    <property type="entry name" value="Pro-kuma_activ"/>
    <property type="match status" value="1"/>
</dbReference>
<dbReference type="InterPro" id="IPR015366">
    <property type="entry name" value="S53_propep"/>
</dbReference>
<dbReference type="RefSeq" id="WP_206655664.1">
    <property type="nucleotide sequence ID" value="NZ_CP071182.1"/>
</dbReference>
<reference evidence="10 11" key="1">
    <citation type="submission" date="2021-02" db="EMBL/GenBank/DDBJ databases">
        <title>Alicyclobacillus curvatus sp. nov. and Alicyclobacillus mengziensis sp. nov., two acidophilic bacteria isolated from acid mine drainage.</title>
        <authorList>
            <person name="Huang Y."/>
        </authorList>
    </citation>
    <scope>NUCLEOTIDE SEQUENCE [LARGE SCALE GENOMIC DNA]</scope>
    <source>
        <strain evidence="10 11">S30H14</strain>
    </source>
</reference>
<sequence>MPDDASVTQGGTFPNHVPISGSERSIFPGAVDTGPTDANETISVTVLLRRRSSAELMRKIEDLSARSPADRKYMTHEEFAANHGTDSADVDQVREFAAKNGLTVENVNPAMGMMTLSGCAAACNKAFGVTLENYLHPDFSYRGHTGPVHVPDYLKDIVTAVLGLDNRPQAKPHFRIYEESVVHGNGDLRSTAQAPLESDTSELNPAQAAQMSYTPTQVAELYNFPSNVNCSDQCVAIIELGGGYNKSNLDQYFSSLNVPTPTITAVSVDGGRNQPTGNANGPDGEVDLDIEVVGSVAPGARIVVYFAPNTDAGFVKAISTAAHDTTNKPSVISISWGGPESSWTGQAINAMNSAIQNATALGVTVCVAAGDNGSTDGVNDGLYHVDFPASCPYALACGGTRLVGSGSTITSETVWNDGVNGGATGGGVSAVFPLPTWQENAHVPPSANPGGGTGRGVPDVAGDADPATGYQVLVDGNQFAIGGTSAVAPLWSGLVAIANHTLGHQMGFLNPVLYSLSSQAHAFHDITSGNNDPNGVGDIYPAGPGWDPCTGLGSPNGGRLIQALSQSGS</sequence>
<evidence type="ECO:0000256" key="2">
    <source>
        <dbReference type="ARBA" id="ARBA00022670"/>
    </source>
</evidence>
<dbReference type="PROSITE" id="PS51695">
    <property type="entry name" value="SEDOLISIN"/>
    <property type="match status" value="1"/>
</dbReference>
<keyword evidence="7" id="KW-0865">Zymogen</keyword>
<evidence type="ECO:0000256" key="7">
    <source>
        <dbReference type="ARBA" id="ARBA00023145"/>
    </source>
</evidence>
<dbReference type="CDD" id="cd04056">
    <property type="entry name" value="Peptidases_S53"/>
    <property type="match status" value="1"/>
</dbReference>
<dbReference type="GO" id="GO:0008240">
    <property type="term" value="F:tripeptidyl-peptidase activity"/>
    <property type="evidence" value="ECO:0007669"/>
    <property type="project" value="TreeGrafter"/>
</dbReference>
<dbReference type="AlphaFoldDB" id="A0A9X7Z6I8"/>
<name>A0A9X7Z6I8_9BACL</name>
<feature type="compositionally biased region" description="Polar residues" evidence="8">
    <location>
        <begin position="1"/>
        <end position="12"/>
    </location>
</feature>
<dbReference type="Proteomes" id="UP000663505">
    <property type="component" value="Chromosome"/>
</dbReference>
<dbReference type="InterPro" id="IPR000209">
    <property type="entry name" value="Peptidase_S8/S53_dom"/>
</dbReference>
<dbReference type="Pfam" id="PF00082">
    <property type="entry name" value="Peptidase_S8"/>
    <property type="match status" value="1"/>
</dbReference>
<keyword evidence="3" id="KW-0479">Metal-binding</keyword>
<evidence type="ECO:0000256" key="5">
    <source>
        <dbReference type="ARBA" id="ARBA00022825"/>
    </source>
</evidence>
<dbReference type="Pfam" id="PF09286">
    <property type="entry name" value="Pro-kuma_activ"/>
    <property type="match status" value="1"/>
</dbReference>
<evidence type="ECO:0000256" key="8">
    <source>
        <dbReference type="SAM" id="MobiDB-lite"/>
    </source>
</evidence>
<evidence type="ECO:0000256" key="6">
    <source>
        <dbReference type="ARBA" id="ARBA00022837"/>
    </source>
</evidence>
<dbReference type="SUPFAM" id="SSF52743">
    <property type="entry name" value="Subtilisin-like"/>
    <property type="match status" value="1"/>
</dbReference>
<evidence type="ECO:0000259" key="9">
    <source>
        <dbReference type="PROSITE" id="PS51695"/>
    </source>
</evidence>
<dbReference type="GO" id="GO:0046872">
    <property type="term" value="F:metal ion binding"/>
    <property type="evidence" value="ECO:0007669"/>
    <property type="project" value="UniProtKB-KW"/>
</dbReference>
<dbReference type="KEGG" id="afx:JZ786_17585"/>
<evidence type="ECO:0000256" key="4">
    <source>
        <dbReference type="ARBA" id="ARBA00022801"/>
    </source>
</evidence>
<dbReference type="SUPFAM" id="SSF54897">
    <property type="entry name" value="Protease propeptides/inhibitors"/>
    <property type="match status" value="1"/>
</dbReference>
<organism evidence="10 11">
    <name type="scientific">Alicyclobacillus mengziensis</name>
    <dbReference type="NCBI Taxonomy" id="2931921"/>
    <lineage>
        <taxon>Bacteria</taxon>
        <taxon>Bacillati</taxon>
        <taxon>Bacillota</taxon>
        <taxon>Bacilli</taxon>
        <taxon>Bacillales</taxon>
        <taxon>Alicyclobacillaceae</taxon>
        <taxon>Alicyclobacillus</taxon>
    </lineage>
</organism>
<dbReference type="InterPro" id="IPR030400">
    <property type="entry name" value="Sedolisin_dom"/>
</dbReference>
<dbReference type="Gene3D" id="3.40.50.200">
    <property type="entry name" value="Peptidase S8/S53 domain"/>
    <property type="match status" value="1"/>
</dbReference>
<feature type="domain" description="Peptidase S53" evidence="9">
    <location>
        <begin position="212"/>
        <end position="567"/>
    </location>
</feature>
<feature type="region of interest" description="Disordered" evidence="8">
    <location>
        <begin position="1"/>
        <end position="23"/>
    </location>
</feature>
<accession>A0A9X7Z6I8</accession>
<gene>
    <name evidence="10" type="ORF">JZ786_17585</name>
</gene>
<keyword evidence="4" id="KW-0378">Hydrolase</keyword>
<evidence type="ECO:0000313" key="11">
    <source>
        <dbReference type="Proteomes" id="UP000663505"/>
    </source>
</evidence>
<keyword evidence="5" id="KW-0720">Serine protease</keyword>